<name>A0A7C8HJS7_9FIRM</name>
<dbReference type="Proteomes" id="UP000483018">
    <property type="component" value="Unassembled WGS sequence"/>
</dbReference>
<evidence type="ECO:0000256" key="2">
    <source>
        <dbReference type="PROSITE-ProRule" id="PRU00626"/>
    </source>
</evidence>
<dbReference type="RefSeq" id="WP_158739201.1">
    <property type="nucleotide sequence ID" value="NZ_JAFBEP010000006.1"/>
</dbReference>
<dbReference type="EMBL" id="WSLF01000001">
    <property type="protein sequence ID" value="KAE9637291.1"/>
    <property type="molecule type" value="Genomic_DNA"/>
</dbReference>
<gene>
    <name evidence="4" type="primary">yhbY</name>
    <name evidence="4" type="ORF">GND95_02345</name>
</gene>
<dbReference type="OrthoDB" id="9797519at2"/>
<dbReference type="Gene3D" id="3.30.110.60">
    <property type="entry name" value="YhbY-like"/>
    <property type="match status" value="1"/>
</dbReference>
<dbReference type="PANTHER" id="PTHR40065">
    <property type="entry name" value="RNA-BINDING PROTEIN YHBY"/>
    <property type="match status" value="1"/>
</dbReference>
<dbReference type="Pfam" id="PF01985">
    <property type="entry name" value="CRS1_YhbY"/>
    <property type="match status" value="1"/>
</dbReference>
<dbReference type="SMART" id="SM01103">
    <property type="entry name" value="CRS1_YhbY"/>
    <property type="match status" value="1"/>
</dbReference>
<evidence type="ECO:0000259" key="3">
    <source>
        <dbReference type="PROSITE" id="PS51295"/>
    </source>
</evidence>
<keyword evidence="5" id="KW-1185">Reference proteome</keyword>
<dbReference type="InterPro" id="IPR001890">
    <property type="entry name" value="RNA-binding_CRM"/>
</dbReference>
<evidence type="ECO:0000256" key="1">
    <source>
        <dbReference type="ARBA" id="ARBA00022884"/>
    </source>
</evidence>
<comment type="caution">
    <text evidence="4">The sequence shown here is derived from an EMBL/GenBank/DDBJ whole genome shotgun (WGS) entry which is preliminary data.</text>
</comment>
<reference evidence="4 5" key="1">
    <citation type="submission" date="2019-12" db="EMBL/GenBank/DDBJ databases">
        <title>Defluviitalea raffinosedens, isolated from a biogas fermenter, genome sequencing and characterization.</title>
        <authorList>
            <person name="Rettenmaier R."/>
            <person name="Schneider M."/>
            <person name="Neuhaus K."/>
            <person name="Liebl W."/>
            <person name="Zverlov V."/>
        </authorList>
    </citation>
    <scope>NUCLEOTIDE SEQUENCE [LARGE SCALE GENOMIC DNA]</scope>
    <source>
        <strain evidence="4 5">249c-K6</strain>
    </source>
</reference>
<keyword evidence="1 2" id="KW-0694">RNA-binding</keyword>
<sequence length="97" mass="10983">MLTSKQRAYLRSLANTIDPIFQVGKGGVTPELTQAIDDALEKRELIKINVLNNCMMSPREVCDILHERTHSEPVQVIGKKIVLYRPSKEKPSIELPK</sequence>
<accession>A0A7C8HJS7</accession>
<evidence type="ECO:0000313" key="5">
    <source>
        <dbReference type="Proteomes" id="UP000483018"/>
    </source>
</evidence>
<dbReference type="InterPro" id="IPR051925">
    <property type="entry name" value="RNA-binding_domain"/>
</dbReference>
<dbReference type="PANTHER" id="PTHR40065:SF3">
    <property type="entry name" value="RNA-BINDING PROTEIN YHBY"/>
    <property type="match status" value="1"/>
</dbReference>
<organism evidence="4 5">
    <name type="scientific">Defluviitalea raffinosedens</name>
    <dbReference type="NCBI Taxonomy" id="1450156"/>
    <lineage>
        <taxon>Bacteria</taxon>
        <taxon>Bacillati</taxon>
        <taxon>Bacillota</taxon>
        <taxon>Clostridia</taxon>
        <taxon>Lachnospirales</taxon>
        <taxon>Defluviitaleaceae</taxon>
        <taxon>Defluviitalea</taxon>
    </lineage>
</organism>
<dbReference type="InterPro" id="IPR035920">
    <property type="entry name" value="YhbY-like_sf"/>
</dbReference>
<feature type="domain" description="CRM" evidence="3">
    <location>
        <begin position="1"/>
        <end position="96"/>
    </location>
</feature>
<dbReference type="SUPFAM" id="SSF75471">
    <property type="entry name" value="YhbY-like"/>
    <property type="match status" value="1"/>
</dbReference>
<proteinExistence type="predicted"/>
<evidence type="ECO:0000313" key="4">
    <source>
        <dbReference type="EMBL" id="KAE9637291.1"/>
    </source>
</evidence>
<dbReference type="NCBIfam" id="TIGR00253">
    <property type="entry name" value="RNA_bind_YhbY"/>
    <property type="match status" value="1"/>
</dbReference>
<dbReference type="PROSITE" id="PS51295">
    <property type="entry name" value="CRM"/>
    <property type="match status" value="1"/>
</dbReference>
<protein>
    <submittedName>
        <fullName evidence="4">Ribosome assembly RNA-binding protein YhbY</fullName>
    </submittedName>
</protein>
<dbReference type="InterPro" id="IPR017924">
    <property type="entry name" value="RNA-binding_YhbY"/>
</dbReference>
<dbReference type="GO" id="GO:0003723">
    <property type="term" value="F:RNA binding"/>
    <property type="evidence" value="ECO:0007669"/>
    <property type="project" value="UniProtKB-UniRule"/>
</dbReference>
<dbReference type="AlphaFoldDB" id="A0A7C8HJS7"/>